<reference evidence="2" key="3">
    <citation type="submission" date="2011-03" db="EMBL/GenBank/DDBJ databases">
        <title>Annotation of Magnaporthe poae ATCC 64411.</title>
        <authorList>
            <person name="Ma L.-J."/>
            <person name="Dead R."/>
            <person name="Young S.K."/>
            <person name="Zeng Q."/>
            <person name="Gargeya S."/>
            <person name="Fitzgerald M."/>
            <person name="Haas B."/>
            <person name="Abouelleil A."/>
            <person name="Alvarado L."/>
            <person name="Arachchi H.M."/>
            <person name="Berlin A."/>
            <person name="Brown A."/>
            <person name="Chapman S.B."/>
            <person name="Chen Z."/>
            <person name="Dunbar C."/>
            <person name="Freedman E."/>
            <person name="Gearin G."/>
            <person name="Gellesch M."/>
            <person name="Goldberg J."/>
            <person name="Griggs A."/>
            <person name="Gujja S."/>
            <person name="Heiman D."/>
            <person name="Howarth C."/>
            <person name="Larson L."/>
            <person name="Lui A."/>
            <person name="MacDonald P.J.P."/>
            <person name="Mehta T."/>
            <person name="Montmayeur A."/>
            <person name="Murphy C."/>
            <person name="Neiman D."/>
            <person name="Pearson M."/>
            <person name="Priest M."/>
            <person name="Roberts A."/>
            <person name="Saif S."/>
            <person name="Shea T."/>
            <person name="Shenoy N."/>
            <person name="Sisk P."/>
            <person name="Stolte C."/>
            <person name="Sykes S."/>
            <person name="Yandava C."/>
            <person name="Wortman J."/>
            <person name="Nusbaum C."/>
            <person name="Birren B."/>
        </authorList>
    </citation>
    <scope>NUCLEOTIDE SEQUENCE</scope>
    <source>
        <strain evidence="2">ATCC 64411</strain>
    </source>
</reference>
<feature type="region of interest" description="Disordered" evidence="1">
    <location>
        <begin position="59"/>
        <end position="93"/>
    </location>
</feature>
<dbReference type="VEuPathDB" id="FungiDB:MAPG_07218"/>
<protein>
    <submittedName>
        <fullName evidence="2 3">Uncharacterized protein</fullName>
    </submittedName>
</protein>
<reference evidence="4" key="1">
    <citation type="submission" date="2010-05" db="EMBL/GenBank/DDBJ databases">
        <title>The genome sequence of Magnaporthe poae strain ATCC 64411.</title>
        <authorList>
            <person name="Ma L.-J."/>
            <person name="Dead R."/>
            <person name="Young S."/>
            <person name="Zeng Q."/>
            <person name="Koehrsen M."/>
            <person name="Alvarado L."/>
            <person name="Berlin A."/>
            <person name="Chapman S.B."/>
            <person name="Chen Z."/>
            <person name="Freedman E."/>
            <person name="Gellesch M."/>
            <person name="Goldberg J."/>
            <person name="Griggs A."/>
            <person name="Gujja S."/>
            <person name="Heilman E.R."/>
            <person name="Heiman D."/>
            <person name="Hepburn T."/>
            <person name="Howarth C."/>
            <person name="Jen D."/>
            <person name="Larson L."/>
            <person name="Mehta T."/>
            <person name="Neiman D."/>
            <person name="Pearson M."/>
            <person name="Roberts A."/>
            <person name="Saif S."/>
            <person name="Shea T."/>
            <person name="Shenoy N."/>
            <person name="Sisk P."/>
            <person name="Stolte C."/>
            <person name="Sykes S."/>
            <person name="Walk T."/>
            <person name="White J."/>
            <person name="Yandava C."/>
            <person name="Haas B."/>
            <person name="Nusbaum C."/>
            <person name="Birren B."/>
        </authorList>
    </citation>
    <scope>NUCLEOTIDE SEQUENCE [LARGE SCALE GENOMIC DNA]</scope>
    <source>
        <strain evidence="4">ATCC 64411 / 73-15</strain>
    </source>
</reference>
<name>A0A0C4E430_MAGP6</name>
<dbReference type="AlphaFoldDB" id="A0A0C4E430"/>
<feature type="compositionally biased region" description="Basic and acidic residues" evidence="1">
    <location>
        <begin position="80"/>
        <end position="93"/>
    </location>
</feature>
<evidence type="ECO:0000313" key="3">
    <source>
        <dbReference type="EnsemblFungi" id="MAPG_07218T0"/>
    </source>
</evidence>
<accession>A0A0C4E430</accession>
<keyword evidence="4" id="KW-1185">Reference proteome</keyword>
<evidence type="ECO:0000313" key="4">
    <source>
        <dbReference type="Proteomes" id="UP000011715"/>
    </source>
</evidence>
<dbReference type="Proteomes" id="UP000011715">
    <property type="component" value="Unassembled WGS sequence"/>
</dbReference>
<dbReference type="OrthoDB" id="4589542at2759"/>
<gene>
    <name evidence="2" type="ORF">MAPG_07218</name>
</gene>
<reference evidence="3" key="4">
    <citation type="journal article" date="2015" name="G3 (Bethesda)">
        <title>Genome sequences of three phytopathogenic species of the Magnaporthaceae family of fungi.</title>
        <authorList>
            <person name="Okagaki L.H."/>
            <person name="Nunes C.C."/>
            <person name="Sailsbery J."/>
            <person name="Clay B."/>
            <person name="Brown D."/>
            <person name="John T."/>
            <person name="Oh Y."/>
            <person name="Young N."/>
            <person name="Fitzgerald M."/>
            <person name="Haas B.J."/>
            <person name="Zeng Q."/>
            <person name="Young S."/>
            <person name="Adiconis X."/>
            <person name="Fan L."/>
            <person name="Levin J.Z."/>
            <person name="Mitchell T.K."/>
            <person name="Okubara P.A."/>
            <person name="Farman M.L."/>
            <person name="Kohn L.M."/>
            <person name="Birren B."/>
            <person name="Ma L.-J."/>
            <person name="Dean R.A."/>
        </authorList>
    </citation>
    <scope>NUCLEOTIDE SEQUENCE</scope>
    <source>
        <strain evidence="3">ATCC 64411 / 73-15</strain>
    </source>
</reference>
<reference evidence="3" key="5">
    <citation type="submission" date="2015-06" db="UniProtKB">
        <authorList>
            <consortium name="EnsemblFungi"/>
        </authorList>
    </citation>
    <scope>IDENTIFICATION</scope>
    <source>
        <strain evidence="3">ATCC 64411</strain>
    </source>
</reference>
<organism evidence="3 4">
    <name type="scientific">Magnaporthiopsis poae (strain ATCC 64411 / 73-15)</name>
    <name type="common">Kentucky bluegrass fungus</name>
    <name type="synonym">Magnaporthe poae</name>
    <dbReference type="NCBI Taxonomy" id="644358"/>
    <lineage>
        <taxon>Eukaryota</taxon>
        <taxon>Fungi</taxon>
        <taxon>Dikarya</taxon>
        <taxon>Ascomycota</taxon>
        <taxon>Pezizomycotina</taxon>
        <taxon>Sordariomycetes</taxon>
        <taxon>Sordariomycetidae</taxon>
        <taxon>Magnaporthales</taxon>
        <taxon>Magnaporthaceae</taxon>
        <taxon>Magnaporthiopsis</taxon>
    </lineage>
</organism>
<evidence type="ECO:0000256" key="1">
    <source>
        <dbReference type="SAM" id="MobiDB-lite"/>
    </source>
</evidence>
<sequence>MSTRGSDDPEMVLSGAGTSTTQSWTLNAYIYDTNGPTDRFVQPYPEPQAERLARLQRETEALLRRANPSRGARQTTQHTDANKRTKSEDKPVQ</sequence>
<dbReference type="EnsemblFungi" id="MAPG_07218T0">
    <property type="protein sequence ID" value="MAPG_07218T0"/>
    <property type="gene ID" value="MAPG_07218"/>
</dbReference>
<dbReference type="EMBL" id="GL876971">
    <property type="protein sequence ID" value="KLU88231.1"/>
    <property type="molecule type" value="Genomic_DNA"/>
</dbReference>
<proteinExistence type="predicted"/>
<dbReference type="eggNOG" id="ENOG502RNEV">
    <property type="taxonomic scope" value="Eukaryota"/>
</dbReference>
<reference evidence="2" key="2">
    <citation type="submission" date="2010-05" db="EMBL/GenBank/DDBJ databases">
        <title>The Genome Sequence of Magnaporthe poae strain ATCC 64411.</title>
        <authorList>
            <consortium name="The Broad Institute Genome Sequencing Platform"/>
            <consortium name="Broad Institute Genome Sequencing Center for Infectious Disease"/>
            <person name="Ma L.-J."/>
            <person name="Dead R."/>
            <person name="Young S."/>
            <person name="Zeng Q."/>
            <person name="Koehrsen M."/>
            <person name="Alvarado L."/>
            <person name="Berlin A."/>
            <person name="Chapman S.B."/>
            <person name="Chen Z."/>
            <person name="Freedman E."/>
            <person name="Gellesch M."/>
            <person name="Goldberg J."/>
            <person name="Griggs A."/>
            <person name="Gujja S."/>
            <person name="Heilman E.R."/>
            <person name="Heiman D."/>
            <person name="Hepburn T."/>
            <person name="Howarth C."/>
            <person name="Jen D."/>
            <person name="Larson L."/>
            <person name="Mehta T."/>
            <person name="Neiman D."/>
            <person name="Pearson M."/>
            <person name="Roberts A."/>
            <person name="Saif S."/>
            <person name="Shea T."/>
            <person name="Shenoy N."/>
            <person name="Sisk P."/>
            <person name="Stolte C."/>
            <person name="Sykes S."/>
            <person name="Walk T."/>
            <person name="White J."/>
            <person name="Yandava C."/>
            <person name="Haas B."/>
            <person name="Nusbaum C."/>
            <person name="Birren B."/>
        </authorList>
    </citation>
    <scope>NUCLEOTIDE SEQUENCE</scope>
    <source>
        <strain evidence="2">ATCC 64411</strain>
    </source>
</reference>
<dbReference type="EMBL" id="ADBL01001743">
    <property type="status" value="NOT_ANNOTATED_CDS"/>
    <property type="molecule type" value="Genomic_DNA"/>
</dbReference>
<evidence type="ECO:0000313" key="2">
    <source>
        <dbReference type="EMBL" id="KLU88231.1"/>
    </source>
</evidence>